<dbReference type="Pfam" id="PF04327">
    <property type="entry name" value="Peptidase_Prp"/>
    <property type="match status" value="1"/>
</dbReference>
<dbReference type="InterPro" id="IPR007422">
    <property type="entry name" value="Peptidase_Prp"/>
</dbReference>
<dbReference type="GO" id="GO:0042254">
    <property type="term" value="P:ribosome biogenesis"/>
    <property type="evidence" value="ECO:0007669"/>
    <property type="project" value="UniProtKB-KW"/>
</dbReference>
<evidence type="ECO:0000256" key="6">
    <source>
        <dbReference type="ARBA" id="ARBA00044538"/>
    </source>
</evidence>
<reference evidence="7 8" key="1">
    <citation type="submission" date="2018-09" db="EMBL/GenBank/DDBJ databases">
        <title>Murine metabolic-syndrome-specific gut microbial biobank.</title>
        <authorList>
            <person name="Liu C."/>
        </authorList>
    </citation>
    <scope>NUCLEOTIDE SEQUENCE [LARGE SCALE GENOMIC DNA]</scope>
    <source>
        <strain evidence="7 8">0.1xD8-82</strain>
    </source>
</reference>
<dbReference type="GO" id="GO:0006508">
    <property type="term" value="P:proteolysis"/>
    <property type="evidence" value="ECO:0007669"/>
    <property type="project" value="UniProtKB-KW"/>
</dbReference>
<evidence type="ECO:0000256" key="5">
    <source>
        <dbReference type="ARBA" id="ARBA00044503"/>
    </source>
</evidence>
<keyword evidence="2 7" id="KW-0645">Protease</keyword>
<comment type="caution">
    <text evidence="7">The sequence shown here is derived from an EMBL/GenBank/DDBJ whole genome shotgun (WGS) entry which is preliminary data.</text>
</comment>
<dbReference type="InterPro" id="IPR036764">
    <property type="entry name" value="Peptidase_Prp_sf"/>
</dbReference>
<evidence type="ECO:0000313" key="8">
    <source>
        <dbReference type="Proteomes" id="UP000280696"/>
    </source>
</evidence>
<keyword evidence="4" id="KW-0788">Thiol protease</keyword>
<name>A0A3A9AN78_9FIRM</name>
<dbReference type="SUPFAM" id="SSF118010">
    <property type="entry name" value="TM1457-like"/>
    <property type="match status" value="1"/>
</dbReference>
<dbReference type="CDD" id="cd16332">
    <property type="entry name" value="Prp-like"/>
    <property type="match status" value="1"/>
</dbReference>
<dbReference type="PANTHER" id="PTHR39178">
    <property type="entry name" value="HYPOTHETICAL RIBOSOME-ASSOCIATED PROTEIN"/>
    <property type="match status" value="1"/>
</dbReference>
<protein>
    <recommendedName>
        <fullName evidence="6">Ribosomal processing cysteine protease Prp</fullName>
    </recommendedName>
</protein>
<proteinExistence type="inferred from homology"/>
<keyword evidence="3" id="KW-0378">Hydrolase</keyword>
<evidence type="ECO:0000256" key="4">
    <source>
        <dbReference type="ARBA" id="ARBA00022807"/>
    </source>
</evidence>
<dbReference type="OrthoDB" id="48998at2"/>
<dbReference type="EMBL" id="RAYQ01000004">
    <property type="protein sequence ID" value="RKI92778.1"/>
    <property type="molecule type" value="Genomic_DNA"/>
</dbReference>
<evidence type="ECO:0000256" key="3">
    <source>
        <dbReference type="ARBA" id="ARBA00022801"/>
    </source>
</evidence>
<comment type="similarity">
    <text evidence="5">Belongs to the Prp family.</text>
</comment>
<keyword evidence="8" id="KW-1185">Reference proteome</keyword>
<accession>A0A3A9AN78</accession>
<gene>
    <name evidence="7" type="ORF">D7V94_05490</name>
</gene>
<organism evidence="7 8">
    <name type="scientific">Parablautia intestinalis</name>
    <dbReference type="NCBI Taxonomy" id="2320100"/>
    <lineage>
        <taxon>Bacteria</taxon>
        <taxon>Bacillati</taxon>
        <taxon>Bacillota</taxon>
        <taxon>Clostridia</taxon>
        <taxon>Lachnospirales</taxon>
        <taxon>Lachnospiraceae</taxon>
        <taxon>Parablautia</taxon>
    </lineage>
</organism>
<dbReference type="GO" id="GO:0008234">
    <property type="term" value="F:cysteine-type peptidase activity"/>
    <property type="evidence" value="ECO:0007669"/>
    <property type="project" value="UniProtKB-KW"/>
</dbReference>
<evidence type="ECO:0000313" key="7">
    <source>
        <dbReference type="EMBL" id="RKI92778.1"/>
    </source>
</evidence>
<dbReference type="Proteomes" id="UP000280696">
    <property type="component" value="Unassembled WGS sequence"/>
</dbReference>
<dbReference type="Gene3D" id="3.30.70.1490">
    <property type="entry name" value="Cysteine protease Prp"/>
    <property type="match status" value="1"/>
</dbReference>
<dbReference type="AlphaFoldDB" id="A0A3A9AN78"/>
<dbReference type="RefSeq" id="WP_120467602.1">
    <property type="nucleotide sequence ID" value="NZ_CATJBT010000145.1"/>
</dbReference>
<sequence length="109" mass="11840">MTSIRIIKSQNGEYKRVTCKGHTGFAKAGNDIVCSAVSILVINTINSLDALAGIKLQVDSDEEEGFIDCILLESPGENGGLLLDSMVLGLEMVVTQYGKKYLKLKFEEV</sequence>
<evidence type="ECO:0000256" key="2">
    <source>
        <dbReference type="ARBA" id="ARBA00022670"/>
    </source>
</evidence>
<keyword evidence="1" id="KW-0690">Ribosome biogenesis</keyword>
<evidence type="ECO:0000256" key="1">
    <source>
        <dbReference type="ARBA" id="ARBA00022517"/>
    </source>
</evidence>
<dbReference type="PANTHER" id="PTHR39178:SF1">
    <property type="entry name" value="RIBOSOMAL-PROCESSING CYSTEINE PROTEASE PRP"/>
    <property type="match status" value="1"/>
</dbReference>